<keyword evidence="3" id="KW-1185">Reference proteome</keyword>
<feature type="chain" id="PRO_5037290863" evidence="1">
    <location>
        <begin position="23"/>
        <end position="128"/>
    </location>
</feature>
<organism evidence="2 3">
    <name type="scientific">Undibacterium luofuense</name>
    <dbReference type="NCBI Taxonomy" id="2828733"/>
    <lineage>
        <taxon>Bacteria</taxon>
        <taxon>Pseudomonadati</taxon>
        <taxon>Pseudomonadota</taxon>
        <taxon>Betaproteobacteria</taxon>
        <taxon>Burkholderiales</taxon>
        <taxon>Oxalobacteraceae</taxon>
        <taxon>Undibacterium</taxon>
    </lineage>
</organism>
<dbReference type="EMBL" id="JAGSPN010000008">
    <property type="protein sequence ID" value="MBR7782861.1"/>
    <property type="molecule type" value="Genomic_DNA"/>
</dbReference>
<proteinExistence type="predicted"/>
<dbReference type="Proteomes" id="UP000680067">
    <property type="component" value="Unassembled WGS sequence"/>
</dbReference>
<evidence type="ECO:0000313" key="3">
    <source>
        <dbReference type="Proteomes" id="UP000680067"/>
    </source>
</evidence>
<feature type="signal peptide" evidence="1">
    <location>
        <begin position="1"/>
        <end position="22"/>
    </location>
</feature>
<reference evidence="2" key="1">
    <citation type="submission" date="2021-04" db="EMBL/GenBank/DDBJ databases">
        <title>novel species isolated from subtropical streams in China.</title>
        <authorList>
            <person name="Lu H."/>
        </authorList>
    </citation>
    <scope>NUCLEOTIDE SEQUENCE</scope>
    <source>
        <strain evidence="2">LFS511W</strain>
    </source>
</reference>
<name>A0A941I6N0_9BURK</name>
<evidence type="ECO:0000256" key="1">
    <source>
        <dbReference type="SAM" id="SignalP"/>
    </source>
</evidence>
<comment type="caution">
    <text evidence="2">The sequence shown here is derived from an EMBL/GenBank/DDBJ whole genome shotgun (WGS) entry which is preliminary data.</text>
</comment>
<keyword evidence="1" id="KW-0732">Signal</keyword>
<accession>A0A941I6N0</accession>
<dbReference type="AlphaFoldDB" id="A0A941I6N0"/>
<dbReference type="RefSeq" id="WP_212688163.1">
    <property type="nucleotide sequence ID" value="NZ_CAXBSD010000024.1"/>
</dbReference>
<protein>
    <submittedName>
        <fullName evidence="2">Uncharacterized protein</fullName>
    </submittedName>
</protein>
<evidence type="ECO:0000313" key="2">
    <source>
        <dbReference type="EMBL" id="MBR7782861.1"/>
    </source>
</evidence>
<sequence>MKKMLKLAVAGLVLCSGASVMAEGVDTSVDGIFNALTSSTNLQATVDSLVSGGANPQSIISVAAAAGISLDAVKELQVCKSTSSGDNSLGASCLRPSSVVAAYQSGANDPVRFLPATAAGKKKAAESK</sequence>
<gene>
    <name evidence="2" type="ORF">KDM89_11955</name>
</gene>